<dbReference type="PANTHER" id="PTHR23521:SF3">
    <property type="entry name" value="MFS TRANSPORTER"/>
    <property type="match status" value="1"/>
</dbReference>
<dbReference type="RefSeq" id="WP_171363365.1">
    <property type="nucleotide sequence ID" value="NZ_WVQY01000002.1"/>
</dbReference>
<sequence>MIRALNENWALFLGMFMLMVANGLLATLLTIRGASLGFSDFTISVMQASYPLGALAGTALAPRLVENVGHIRAFSALASLVSIAAIVHLLTSDAISWSVMRLLGGFCYPGLYVITESWLNAKSENNMRAQVLSLYFIIQLAGPALGTAIVGFPDPTGNLLFGLVSILISLSIVPLLLSGNKAPEYAAPERMSVPVLYKVSPIAVIGIVLVSIGVAASYISLPLYALQNGFTTAQASGALVAALIAGAVVQYPIGWLSDHTDRRYVVIGLGVVTTLSSLWMAIDTSPSHIVYGFVLIAIGLYPAYSILTAHANDQLKLSQIVPASGTMVLLLNVGLLVGTMLGPNSISLFGGRGLPFLLAAIGIAVALFALIRRVQVAAPTDTGDVQVVGIIGTGQPGVLQAETWVQEEETRTNPDSSQGF</sequence>
<accession>A0ABX1WB00</accession>
<keyword evidence="7" id="KW-1185">Reference proteome</keyword>
<evidence type="ECO:0000256" key="4">
    <source>
        <dbReference type="SAM" id="Phobius"/>
    </source>
</evidence>
<dbReference type="PANTHER" id="PTHR23521">
    <property type="entry name" value="TRANSPORTER MFS SUPERFAMILY"/>
    <property type="match status" value="1"/>
</dbReference>
<protein>
    <submittedName>
        <fullName evidence="6">MFS transporter</fullName>
    </submittedName>
</protein>
<evidence type="ECO:0000313" key="6">
    <source>
        <dbReference type="EMBL" id="NOD30436.1"/>
    </source>
</evidence>
<gene>
    <name evidence="6" type="ORF">GS617_09175</name>
</gene>
<dbReference type="Proteomes" id="UP000599383">
    <property type="component" value="Unassembled WGS sequence"/>
</dbReference>
<feature type="transmembrane region" description="Helical" evidence="4">
    <location>
        <begin position="353"/>
        <end position="371"/>
    </location>
</feature>
<dbReference type="EMBL" id="WVQY01000002">
    <property type="protein sequence ID" value="NOD30436.1"/>
    <property type="molecule type" value="Genomic_DNA"/>
</dbReference>
<feature type="transmembrane region" description="Helical" evidence="4">
    <location>
        <begin position="199"/>
        <end position="221"/>
    </location>
</feature>
<keyword evidence="2 4" id="KW-1133">Transmembrane helix</keyword>
<feature type="transmembrane region" description="Helical" evidence="4">
    <location>
        <begin position="159"/>
        <end position="178"/>
    </location>
</feature>
<feature type="transmembrane region" description="Helical" evidence="4">
    <location>
        <begin position="320"/>
        <end position="341"/>
    </location>
</feature>
<evidence type="ECO:0000259" key="5">
    <source>
        <dbReference type="PROSITE" id="PS50850"/>
    </source>
</evidence>
<keyword evidence="3 4" id="KW-0472">Membrane</keyword>
<dbReference type="InterPro" id="IPR036259">
    <property type="entry name" value="MFS_trans_sf"/>
</dbReference>
<feature type="transmembrane region" description="Helical" evidence="4">
    <location>
        <begin position="73"/>
        <end position="91"/>
    </location>
</feature>
<evidence type="ECO:0000256" key="3">
    <source>
        <dbReference type="ARBA" id="ARBA00023136"/>
    </source>
</evidence>
<dbReference type="PROSITE" id="PS50850">
    <property type="entry name" value="MFS"/>
    <property type="match status" value="1"/>
</dbReference>
<keyword evidence="1 4" id="KW-0812">Transmembrane</keyword>
<feature type="transmembrane region" description="Helical" evidence="4">
    <location>
        <begin position="131"/>
        <end position="153"/>
    </location>
</feature>
<evidence type="ECO:0000256" key="2">
    <source>
        <dbReference type="ARBA" id="ARBA00022989"/>
    </source>
</evidence>
<feature type="domain" description="Major facilitator superfamily (MFS) profile" evidence="5">
    <location>
        <begin position="199"/>
        <end position="420"/>
    </location>
</feature>
<feature type="transmembrane region" description="Helical" evidence="4">
    <location>
        <begin position="41"/>
        <end position="61"/>
    </location>
</feature>
<evidence type="ECO:0000313" key="7">
    <source>
        <dbReference type="Proteomes" id="UP000599383"/>
    </source>
</evidence>
<feature type="transmembrane region" description="Helical" evidence="4">
    <location>
        <begin position="233"/>
        <end position="252"/>
    </location>
</feature>
<dbReference type="Gene3D" id="1.20.1250.20">
    <property type="entry name" value="MFS general substrate transporter like domains"/>
    <property type="match status" value="2"/>
</dbReference>
<comment type="caution">
    <text evidence="6">The sequence shown here is derived from an EMBL/GenBank/DDBJ whole genome shotgun (WGS) entry which is preliminary data.</text>
</comment>
<feature type="transmembrane region" description="Helical" evidence="4">
    <location>
        <begin position="288"/>
        <end position="308"/>
    </location>
</feature>
<reference evidence="6 7" key="1">
    <citation type="submission" date="2019-12" db="EMBL/GenBank/DDBJ databases">
        <title>Ruegeria JWLKs population differentiation of coral mucus and skeleton niches.</title>
        <authorList>
            <person name="Luo D."/>
        </authorList>
    </citation>
    <scope>NUCLEOTIDE SEQUENCE [LARGE SCALE GENOMIC DNA]</scope>
    <source>
        <strain evidence="6 7">HKCCD6238</strain>
    </source>
</reference>
<evidence type="ECO:0000256" key="1">
    <source>
        <dbReference type="ARBA" id="ARBA00022692"/>
    </source>
</evidence>
<name>A0ABX1WB00_9RHOB</name>
<feature type="transmembrane region" description="Helical" evidence="4">
    <location>
        <begin position="97"/>
        <end position="119"/>
    </location>
</feature>
<dbReference type="InterPro" id="IPR047200">
    <property type="entry name" value="MFS_YcaD-like"/>
</dbReference>
<dbReference type="SUPFAM" id="SSF103473">
    <property type="entry name" value="MFS general substrate transporter"/>
    <property type="match status" value="1"/>
</dbReference>
<dbReference type="InterPro" id="IPR020846">
    <property type="entry name" value="MFS_dom"/>
</dbReference>
<proteinExistence type="predicted"/>
<dbReference type="CDD" id="cd17477">
    <property type="entry name" value="MFS_YcaD_like"/>
    <property type="match status" value="1"/>
</dbReference>
<feature type="transmembrane region" description="Helical" evidence="4">
    <location>
        <begin position="264"/>
        <end position="282"/>
    </location>
</feature>
<organism evidence="6 7">
    <name type="scientific">Ruegeria atlantica</name>
    <dbReference type="NCBI Taxonomy" id="81569"/>
    <lineage>
        <taxon>Bacteria</taxon>
        <taxon>Pseudomonadati</taxon>
        <taxon>Pseudomonadota</taxon>
        <taxon>Alphaproteobacteria</taxon>
        <taxon>Rhodobacterales</taxon>
        <taxon>Roseobacteraceae</taxon>
        <taxon>Ruegeria</taxon>
    </lineage>
</organism>
<dbReference type="Pfam" id="PF07690">
    <property type="entry name" value="MFS_1"/>
    <property type="match status" value="1"/>
</dbReference>
<dbReference type="InterPro" id="IPR011701">
    <property type="entry name" value="MFS"/>
</dbReference>
<feature type="transmembrane region" description="Helical" evidence="4">
    <location>
        <begin position="9"/>
        <end position="29"/>
    </location>
</feature>